<keyword evidence="5 9" id="KW-0819">tRNA processing</keyword>
<comment type="catalytic activity">
    <reaction evidence="9">
        <text>5,6-dihydrouridine(20a) in tRNA + NAD(+) = uridine(20a) in tRNA + NADH + H(+)</text>
        <dbReference type="Rhea" id="RHEA:53348"/>
        <dbReference type="Rhea" id="RHEA-COMP:13535"/>
        <dbReference type="Rhea" id="RHEA-COMP:13536"/>
        <dbReference type="ChEBI" id="CHEBI:15378"/>
        <dbReference type="ChEBI" id="CHEBI:57540"/>
        <dbReference type="ChEBI" id="CHEBI:57945"/>
        <dbReference type="ChEBI" id="CHEBI:65315"/>
        <dbReference type="ChEBI" id="CHEBI:74443"/>
    </reaction>
</comment>
<dbReference type="KEGG" id="tas:TASI_0800"/>
<feature type="binding site" evidence="9 12">
    <location>
        <position position="70"/>
    </location>
    <ligand>
        <name>FMN</name>
        <dbReference type="ChEBI" id="CHEBI:58210"/>
    </ligand>
</feature>
<dbReference type="GO" id="GO:0000049">
    <property type="term" value="F:tRNA binding"/>
    <property type="evidence" value="ECO:0007669"/>
    <property type="project" value="UniProtKB-UniRule"/>
</dbReference>
<evidence type="ECO:0000313" key="14">
    <source>
        <dbReference type="EMBL" id="AEP36570.1"/>
    </source>
</evidence>
<evidence type="ECO:0000256" key="4">
    <source>
        <dbReference type="ARBA" id="ARBA00022643"/>
    </source>
</evidence>
<dbReference type="HAMAP" id="MF_02041">
    <property type="entry name" value="DusA_subfam"/>
    <property type="match status" value="1"/>
</dbReference>
<dbReference type="OrthoDB" id="9783413at2"/>
<evidence type="ECO:0000256" key="5">
    <source>
        <dbReference type="ARBA" id="ARBA00022694"/>
    </source>
</evidence>
<feature type="site" description="Interacts with tRNA; defines subfamily-specific binding signature" evidence="9">
    <location>
        <position position="298"/>
    </location>
</feature>
<evidence type="ECO:0000256" key="3">
    <source>
        <dbReference type="ARBA" id="ARBA00022630"/>
    </source>
</evidence>
<dbReference type="GO" id="GO:0102264">
    <property type="term" value="F:tRNA-dihydrouridine20 synthase activity"/>
    <property type="evidence" value="ECO:0007669"/>
    <property type="project" value="UniProtKB-EC"/>
</dbReference>
<dbReference type="GO" id="GO:0050660">
    <property type="term" value="F:flavin adenine dinucleotide binding"/>
    <property type="evidence" value="ECO:0007669"/>
    <property type="project" value="InterPro"/>
</dbReference>
<name>G4QB29_TAYAM</name>
<dbReference type="GO" id="GO:0010181">
    <property type="term" value="F:FMN binding"/>
    <property type="evidence" value="ECO:0007669"/>
    <property type="project" value="UniProtKB-UniRule"/>
</dbReference>
<dbReference type="eggNOG" id="COG0042">
    <property type="taxonomic scope" value="Bacteria"/>
</dbReference>
<feature type="binding site" evidence="9 12">
    <location>
        <position position="171"/>
    </location>
    <ligand>
        <name>FMN</name>
        <dbReference type="ChEBI" id="CHEBI:58210"/>
    </ligand>
</feature>
<evidence type="ECO:0000256" key="11">
    <source>
        <dbReference type="PIRSR" id="PIRSR006621-1"/>
    </source>
</evidence>
<evidence type="ECO:0000256" key="7">
    <source>
        <dbReference type="ARBA" id="ARBA00022884"/>
    </source>
</evidence>
<comment type="catalytic activity">
    <reaction evidence="9">
        <text>5,6-dihydrouridine(20a) in tRNA + NADP(+) = uridine(20a) in tRNA + NADPH + H(+)</text>
        <dbReference type="Rhea" id="RHEA:53344"/>
        <dbReference type="Rhea" id="RHEA-COMP:13535"/>
        <dbReference type="Rhea" id="RHEA-COMP:13536"/>
        <dbReference type="ChEBI" id="CHEBI:15378"/>
        <dbReference type="ChEBI" id="CHEBI:57783"/>
        <dbReference type="ChEBI" id="CHEBI:58349"/>
        <dbReference type="ChEBI" id="CHEBI:65315"/>
        <dbReference type="ChEBI" id="CHEBI:74443"/>
    </reaction>
</comment>
<dbReference type="AlphaFoldDB" id="G4QB29"/>
<dbReference type="SUPFAM" id="SSF51395">
    <property type="entry name" value="FMN-linked oxidoreductases"/>
    <property type="match status" value="1"/>
</dbReference>
<evidence type="ECO:0000256" key="10">
    <source>
        <dbReference type="PIRNR" id="PIRNR006621"/>
    </source>
</evidence>
<dbReference type="InterPro" id="IPR035587">
    <property type="entry name" value="DUS-like_FMN-bd"/>
</dbReference>
<organism evidence="14 15">
    <name type="scientific">Taylorella asinigenitalis (strain MCE3)</name>
    <dbReference type="NCBI Taxonomy" id="1008459"/>
    <lineage>
        <taxon>Bacteria</taxon>
        <taxon>Pseudomonadati</taxon>
        <taxon>Pseudomonadota</taxon>
        <taxon>Betaproteobacteria</taxon>
        <taxon>Burkholderiales</taxon>
        <taxon>Alcaligenaceae</taxon>
        <taxon>Taylorella</taxon>
    </lineage>
</organism>
<dbReference type="Pfam" id="PF01207">
    <property type="entry name" value="Dus"/>
    <property type="match status" value="1"/>
</dbReference>
<feature type="site" description="Interacts with tRNA" evidence="9">
    <location>
        <position position="97"/>
    </location>
</feature>
<keyword evidence="4 9" id="KW-0288">FMN</keyword>
<evidence type="ECO:0000313" key="15">
    <source>
        <dbReference type="Proteomes" id="UP000009284"/>
    </source>
</evidence>
<evidence type="ECO:0000259" key="13">
    <source>
        <dbReference type="Pfam" id="PF01207"/>
    </source>
</evidence>
<feature type="site" description="Interacts with tRNA; defines subfamily-specific binding signature" evidence="9">
    <location>
        <position position="301"/>
    </location>
</feature>
<comment type="function">
    <text evidence="9">Catalyzes the synthesis of 5,6-dihydrouridine (D), a modified base found in the D-loop of most tRNAs, via the reduction of the C5-C6 double bond in target uridines. Specifically modifies U20 and U20a in tRNAs.</text>
</comment>
<dbReference type="PIRSF" id="PIRSF006621">
    <property type="entry name" value="Dus"/>
    <property type="match status" value="1"/>
</dbReference>
<dbReference type="InterPro" id="IPR013785">
    <property type="entry name" value="Aldolase_TIM"/>
</dbReference>
<reference evidence="14 15" key="2">
    <citation type="journal article" date="2012" name="PLoS ONE">
        <title>Genomic characterization of the taylorella genus.</title>
        <authorList>
            <person name="Hebert L."/>
            <person name="Moumen B."/>
            <person name="Pons N."/>
            <person name="Duquesne F."/>
            <person name="Breuil M.F."/>
            <person name="Goux D."/>
            <person name="Batto J.M."/>
            <person name="Laugier C."/>
            <person name="Renault P."/>
            <person name="Petry S."/>
        </authorList>
    </citation>
    <scope>NUCLEOTIDE SEQUENCE [LARGE SCALE GENOMIC DNA]</scope>
    <source>
        <strain evidence="14 15">MCE3</strain>
    </source>
</reference>
<dbReference type="InterPro" id="IPR018517">
    <property type="entry name" value="tRNA_hU_synthase_CS"/>
</dbReference>
<feature type="binding site" evidence="9">
    <location>
        <begin position="17"/>
        <end position="19"/>
    </location>
    <ligand>
        <name>FMN</name>
        <dbReference type="ChEBI" id="CHEBI:58210"/>
    </ligand>
</feature>
<dbReference type="PANTHER" id="PTHR42907">
    <property type="entry name" value="FMN-LINKED OXIDOREDUCTASES SUPERFAMILY PROTEIN"/>
    <property type="match status" value="1"/>
</dbReference>
<protein>
    <recommendedName>
        <fullName evidence="9">tRNA-dihydrouridine(20/20a) synthase</fullName>
        <ecNumber evidence="9">1.3.1.91</ecNumber>
    </recommendedName>
    <alternativeName>
        <fullName evidence="9">U20-specific dihydrouridine synthase</fullName>
        <shortName evidence="9">U20-specific Dus</shortName>
    </alternativeName>
    <alternativeName>
        <fullName evidence="9">tRNA-dihydrouridine synthase A</fullName>
    </alternativeName>
</protein>
<dbReference type="PROSITE" id="PS01136">
    <property type="entry name" value="UPF0034"/>
    <property type="match status" value="1"/>
</dbReference>
<evidence type="ECO:0000256" key="8">
    <source>
        <dbReference type="ARBA" id="ARBA00023002"/>
    </source>
</evidence>
<gene>
    <name evidence="9" type="primary">dusA</name>
    <name evidence="14" type="ordered locus">TASI_0800</name>
</gene>
<comment type="cofactor">
    <cofactor evidence="1 9 10 12">
        <name>FMN</name>
        <dbReference type="ChEBI" id="CHEBI:58210"/>
    </cofactor>
</comment>
<keyword evidence="6 9" id="KW-0521">NADP</keyword>
<dbReference type="STRING" id="1008459.TASI_0800"/>
<feature type="active site" description="Proton donor" evidence="9 11">
    <location>
        <position position="100"/>
    </location>
</feature>
<dbReference type="CDD" id="cd02801">
    <property type="entry name" value="DUS_like_FMN"/>
    <property type="match status" value="1"/>
</dbReference>
<dbReference type="EMBL" id="CP003059">
    <property type="protein sequence ID" value="AEP36570.1"/>
    <property type="molecule type" value="Genomic_DNA"/>
</dbReference>
<evidence type="ECO:0000256" key="1">
    <source>
        <dbReference type="ARBA" id="ARBA00001917"/>
    </source>
</evidence>
<comment type="similarity">
    <text evidence="10">Belongs to the dus family.</text>
</comment>
<feature type="binding site" evidence="9 12">
    <location>
        <position position="139"/>
    </location>
    <ligand>
        <name>FMN</name>
        <dbReference type="ChEBI" id="CHEBI:58210"/>
    </ligand>
</feature>
<dbReference type="InterPro" id="IPR001269">
    <property type="entry name" value="DUS_fam"/>
</dbReference>
<dbReference type="RefSeq" id="WP_014111466.1">
    <property type="nucleotide sequence ID" value="NC_016043.1"/>
</dbReference>
<keyword evidence="12" id="KW-0547">Nucleotide-binding</keyword>
<keyword evidence="15" id="KW-1185">Reference proteome</keyword>
<keyword evidence="8 9" id="KW-0560">Oxidoreductase</keyword>
<feature type="binding site" evidence="9 12">
    <location>
        <begin position="233"/>
        <end position="234"/>
    </location>
    <ligand>
        <name>FMN</name>
        <dbReference type="ChEBI" id="CHEBI:58210"/>
    </ligand>
</feature>
<evidence type="ECO:0000256" key="12">
    <source>
        <dbReference type="PIRSR" id="PIRSR006621-2"/>
    </source>
</evidence>
<proteinExistence type="inferred from homology"/>
<evidence type="ECO:0000256" key="6">
    <source>
        <dbReference type="ARBA" id="ARBA00022857"/>
    </source>
</evidence>
<dbReference type="NCBIfam" id="NF008774">
    <property type="entry name" value="PRK11815.1"/>
    <property type="match status" value="1"/>
</dbReference>
<dbReference type="Gene3D" id="3.20.20.70">
    <property type="entry name" value="Aldolase class I"/>
    <property type="match status" value="1"/>
</dbReference>
<feature type="binding site" evidence="9 12">
    <location>
        <begin position="211"/>
        <end position="213"/>
    </location>
    <ligand>
        <name>FMN</name>
        <dbReference type="ChEBI" id="CHEBI:58210"/>
    </ligand>
</feature>
<keyword evidence="7 9" id="KW-0694">RNA-binding</keyword>
<feature type="site" description="Interacts with tRNA; defines subfamily-specific binding signature" evidence="9">
    <location>
        <position position="183"/>
    </location>
</feature>
<evidence type="ECO:0000256" key="2">
    <source>
        <dbReference type="ARBA" id="ARBA00022555"/>
    </source>
</evidence>
<sequence length="326" mass="36487">MNKNSKLSKGRRLSVAPMLDVTNKHCRYFHRLLAPQALLYTEMVTTGALIYGDIPRHLDFNTVEHPVALQLGGSVPKELAHCTKLAEEWGYDEVNLNCGCPSERVQKGAFGACLMLEPELVADCWVAMSESCSLPISIKHRLGVDNHNDYGFTFNFVSKLYDVGCREFVTHARNAILSGLSPKDNRKIPPLKYDYVNKLKADFPDANFVLNGGISNFDDAIRLAHEFDGIMIGRLAWHEPRVFGDIATHIFGNDTSLDFKFIRDSLIEYALLNIGRGGNLREVVNPVLGLMNGLKGARRFRQLLSDPKNLRSNDISVISKAFDPFC</sequence>
<comment type="catalytic activity">
    <reaction evidence="9">
        <text>5,6-dihydrouridine(20) in tRNA + NADP(+) = uridine(20) in tRNA + NADPH + H(+)</text>
        <dbReference type="Rhea" id="RHEA:53336"/>
        <dbReference type="Rhea" id="RHEA-COMP:13533"/>
        <dbReference type="Rhea" id="RHEA-COMP:13534"/>
        <dbReference type="ChEBI" id="CHEBI:15378"/>
        <dbReference type="ChEBI" id="CHEBI:57783"/>
        <dbReference type="ChEBI" id="CHEBI:58349"/>
        <dbReference type="ChEBI" id="CHEBI:65315"/>
        <dbReference type="ChEBI" id="CHEBI:74443"/>
        <dbReference type="EC" id="1.3.1.91"/>
    </reaction>
</comment>
<dbReference type="PANTHER" id="PTHR42907:SF1">
    <property type="entry name" value="FMN-LINKED OXIDOREDUCTASES SUPERFAMILY PROTEIN"/>
    <property type="match status" value="1"/>
</dbReference>
<keyword evidence="3 9" id="KW-0285">Flavoprotein</keyword>
<evidence type="ECO:0000256" key="9">
    <source>
        <dbReference type="HAMAP-Rule" id="MF_02041"/>
    </source>
</evidence>
<dbReference type="HOGENOM" id="CLU_013299_2_1_4"/>
<comment type="similarity">
    <text evidence="9">Belongs to the Dus family. DusA subfamily.</text>
</comment>
<dbReference type="Gene3D" id="1.20.120.1460">
    <property type="match status" value="1"/>
</dbReference>
<accession>G4QB29</accession>
<keyword evidence="2 9" id="KW-0820">tRNA-binding</keyword>
<comment type="catalytic activity">
    <reaction evidence="9">
        <text>5,6-dihydrouridine(20) in tRNA + NAD(+) = uridine(20) in tRNA + NADH + H(+)</text>
        <dbReference type="Rhea" id="RHEA:53340"/>
        <dbReference type="Rhea" id="RHEA-COMP:13533"/>
        <dbReference type="Rhea" id="RHEA-COMP:13534"/>
        <dbReference type="ChEBI" id="CHEBI:15378"/>
        <dbReference type="ChEBI" id="CHEBI:57540"/>
        <dbReference type="ChEBI" id="CHEBI:57945"/>
        <dbReference type="ChEBI" id="CHEBI:65315"/>
        <dbReference type="ChEBI" id="CHEBI:74443"/>
        <dbReference type="EC" id="1.3.1.91"/>
    </reaction>
</comment>
<feature type="site" description="Interacts with tRNA" evidence="9">
    <location>
        <position position="186"/>
    </location>
</feature>
<dbReference type="InterPro" id="IPR004653">
    <property type="entry name" value="DusA"/>
</dbReference>
<dbReference type="Proteomes" id="UP000009284">
    <property type="component" value="Chromosome"/>
</dbReference>
<reference key="1">
    <citation type="submission" date="2011-09" db="EMBL/GenBank/DDBJ databases">
        <title>Genomic characterization of the Taylorella genus.</title>
        <authorList>
            <person name="Hebert L."/>
            <person name="Moumen B."/>
            <person name="Pons N."/>
            <person name="Duquesne F."/>
            <person name="Breuil M.-F."/>
            <person name="Goux D."/>
            <person name="Batto J.-M."/>
            <person name="Renault P."/>
            <person name="Laugier C."/>
            <person name="Petry S."/>
        </authorList>
    </citation>
    <scope>NUCLEOTIDE SEQUENCE</scope>
    <source>
        <strain>MCE3</strain>
    </source>
</reference>
<dbReference type="EC" id="1.3.1.91" evidence="9"/>
<feature type="domain" description="DUS-like FMN-binding" evidence="13">
    <location>
        <begin position="15"/>
        <end position="314"/>
    </location>
</feature>
<dbReference type="GO" id="GO:0102266">
    <property type="term" value="F:tRNA-dihydrouridine20a synthase activity"/>
    <property type="evidence" value="ECO:0007669"/>
    <property type="project" value="RHEA"/>
</dbReference>